<comment type="caution">
    <text evidence="2">The sequence shown here is derived from an EMBL/GenBank/DDBJ whole genome shotgun (WGS) entry which is preliminary data.</text>
</comment>
<evidence type="ECO:0000256" key="1">
    <source>
        <dbReference type="SAM" id="Phobius"/>
    </source>
</evidence>
<dbReference type="EMBL" id="WOEY01000017">
    <property type="protein sequence ID" value="NPT40547.1"/>
    <property type="molecule type" value="Genomic_DNA"/>
</dbReference>
<dbReference type="RefSeq" id="WP_172309176.1">
    <property type="nucleotide sequence ID" value="NZ_WOEY01000017.1"/>
</dbReference>
<keyword evidence="1" id="KW-1133">Transmembrane helix</keyword>
<accession>A0ABX2BHX6</accession>
<dbReference type="Proteomes" id="UP000652198">
    <property type="component" value="Unassembled WGS sequence"/>
</dbReference>
<evidence type="ECO:0000313" key="3">
    <source>
        <dbReference type="Proteomes" id="UP000652198"/>
    </source>
</evidence>
<keyword evidence="1" id="KW-0812">Transmembrane</keyword>
<protein>
    <submittedName>
        <fullName evidence="2">Uncharacterized protein</fullName>
    </submittedName>
</protein>
<feature type="transmembrane region" description="Helical" evidence="1">
    <location>
        <begin position="69"/>
        <end position="89"/>
    </location>
</feature>
<sequence length="202" mass="21883">MSFIAMVACLLVGVAVVTAILAAVITRASKNRGSEGLRPGRYIFSLIVVLLTAACVWHGLFFASRMMNLGAVLVVAIAYCYFSLASFTIRPKLLGIIVGSTFIAPLILTVVTLPFTGLALGFILHDANPPYAETTTNDGMICRTREYGMAASDEGQEVELIRPIYGLAYRKVFSTAVSYRMSSQTHGELCAFASTQWRLSPK</sequence>
<keyword evidence="1" id="KW-0472">Membrane</keyword>
<reference evidence="2 3" key="1">
    <citation type="submission" date="2019-11" db="EMBL/GenBank/DDBJ databases">
        <title>Metabolism of dissolved organic matter in forest soils.</title>
        <authorList>
            <person name="Cyle K.T."/>
            <person name="Wilhelm R.C."/>
            <person name="Martinez C.E."/>
        </authorList>
    </citation>
    <scope>NUCLEOTIDE SEQUENCE [LARGE SCALE GENOMIC DNA]</scope>
    <source>
        <strain evidence="2 3">1N</strain>
    </source>
</reference>
<organism evidence="2 3">
    <name type="scientific">Paraburkholderia solitsugae</name>
    <dbReference type="NCBI Taxonomy" id="2675748"/>
    <lineage>
        <taxon>Bacteria</taxon>
        <taxon>Pseudomonadati</taxon>
        <taxon>Pseudomonadota</taxon>
        <taxon>Betaproteobacteria</taxon>
        <taxon>Burkholderiales</taxon>
        <taxon>Burkholderiaceae</taxon>
        <taxon>Paraburkholderia</taxon>
    </lineage>
</organism>
<keyword evidence="3" id="KW-1185">Reference proteome</keyword>
<proteinExistence type="predicted"/>
<name>A0ABX2BHX6_9BURK</name>
<gene>
    <name evidence="2" type="ORF">GNZ12_04325</name>
</gene>
<feature type="transmembrane region" description="Helical" evidence="1">
    <location>
        <begin position="42"/>
        <end position="62"/>
    </location>
</feature>
<feature type="transmembrane region" description="Helical" evidence="1">
    <location>
        <begin position="95"/>
        <end position="124"/>
    </location>
</feature>
<evidence type="ECO:0000313" key="2">
    <source>
        <dbReference type="EMBL" id="NPT40547.1"/>
    </source>
</evidence>